<dbReference type="SFLD" id="SFLDS00029">
    <property type="entry name" value="Radical_SAM"/>
    <property type="match status" value="1"/>
</dbReference>
<dbReference type="GO" id="GO:0051539">
    <property type="term" value="F:4 iron, 4 sulfur cluster binding"/>
    <property type="evidence" value="ECO:0007669"/>
    <property type="project" value="InterPro"/>
</dbReference>
<dbReference type="AlphaFoldDB" id="A0A9D9ITT7"/>
<sequence>MVYIHIPFCGSFCTYCDFYSEIAVGDCFDSYADALCMEMEARRDEFPYHGETLYVGGGTPSVLPPEVFSKVAHAAVRLSGYQDFLCSGAGGPPFREFTVEVNPEDIVMKGRGFVEALGRAGVNRISMGVQSFDDGILRWMNRRHDGAGAENALRIIREAGVTNISIDLIFGISHLDSGLWRRTVEKAAGLGVQHISAYQLSVEPGSALAGMVRTGKYAEAPESLCREQYDILCSVLGSAGYHHYEISNFALPGFEAVHNSAYWRHVPYAGLGPGAHSLRITDVASSGEGVPEPVYVRSWNSPDLRCYMTRYSGDGGNAACPVSGSETLSSAQVAIERIMLGLRTDRGVDEKFLARHADRARMETMLDRGFLVRSSEPGFLRIPESCFFISDSIISDII</sequence>
<gene>
    <name evidence="3" type="ORF">IAB80_02690</name>
</gene>
<dbReference type="Gene3D" id="3.30.750.200">
    <property type="match status" value="1"/>
</dbReference>
<dbReference type="GO" id="GO:0004109">
    <property type="term" value="F:coproporphyrinogen oxidase activity"/>
    <property type="evidence" value="ECO:0007669"/>
    <property type="project" value="InterPro"/>
</dbReference>
<protein>
    <submittedName>
        <fullName evidence="3">Coproporphyrinogen III oxidase family protein</fullName>
    </submittedName>
</protein>
<dbReference type="CDD" id="cd01335">
    <property type="entry name" value="Radical_SAM"/>
    <property type="match status" value="1"/>
</dbReference>
<dbReference type="EMBL" id="JADILZ010000026">
    <property type="protein sequence ID" value="MBO8477791.1"/>
    <property type="molecule type" value="Genomic_DNA"/>
</dbReference>
<dbReference type="InterPro" id="IPR058240">
    <property type="entry name" value="rSAM_sf"/>
</dbReference>
<dbReference type="GO" id="GO:0006779">
    <property type="term" value="P:porphyrin-containing compound biosynthetic process"/>
    <property type="evidence" value="ECO:0007669"/>
    <property type="project" value="InterPro"/>
</dbReference>
<evidence type="ECO:0000256" key="1">
    <source>
        <dbReference type="ARBA" id="ARBA00006100"/>
    </source>
</evidence>
<dbReference type="SFLD" id="SFLDF00562">
    <property type="entry name" value="HemN-like__clustered_with_heat"/>
    <property type="match status" value="1"/>
</dbReference>
<name>A0A9D9ITT7_9BACT</name>
<evidence type="ECO:0000259" key="2">
    <source>
        <dbReference type="SMART" id="SM00729"/>
    </source>
</evidence>
<dbReference type="InterPro" id="IPR004559">
    <property type="entry name" value="HemW-like"/>
</dbReference>
<dbReference type="Proteomes" id="UP000823771">
    <property type="component" value="Unassembled WGS sequence"/>
</dbReference>
<reference evidence="3" key="2">
    <citation type="journal article" date="2021" name="PeerJ">
        <title>Extensive microbial diversity within the chicken gut microbiome revealed by metagenomics and culture.</title>
        <authorList>
            <person name="Gilroy R."/>
            <person name="Ravi A."/>
            <person name="Getino M."/>
            <person name="Pursley I."/>
            <person name="Horton D.L."/>
            <person name="Alikhan N.F."/>
            <person name="Baker D."/>
            <person name="Gharbi K."/>
            <person name="Hall N."/>
            <person name="Watson M."/>
            <person name="Adriaenssens E.M."/>
            <person name="Foster-Nyarko E."/>
            <person name="Jarju S."/>
            <person name="Secka A."/>
            <person name="Antonio M."/>
            <person name="Oren A."/>
            <person name="Chaudhuri R.R."/>
            <person name="La Ragione R."/>
            <person name="Hildebrand F."/>
            <person name="Pallen M.J."/>
        </authorList>
    </citation>
    <scope>NUCLEOTIDE SEQUENCE</scope>
    <source>
        <strain evidence="3">2478</strain>
    </source>
</reference>
<dbReference type="InterPro" id="IPR007197">
    <property type="entry name" value="rSAM"/>
</dbReference>
<proteinExistence type="inferred from homology"/>
<dbReference type="InterPro" id="IPR034505">
    <property type="entry name" value="Coproporphyrinogen-III_oxidase"/>
</dbReference>
<dbReference type="PANTHER" id="PTHR13932">
    <property type="entry name" value="COPROPORPHYRINIGEN III OXIDASE"/>
    <property type="match status" value="1"/>
</dbReference>
<feature type="domain" description="Elp3/MiaA/NifB-like radical SAM core" evidence="2">
    <location>
        <begin position="1"/>
        <end position="231"/>
    </location>
</feature>
<evidence type="ECO:0000313" key="4">
    <source>
        <dbReference type="Proteomes" id="UP000823771"/>
    </source>
</evidence>
<accession>A0A9D9ITT7</accession>
<dbReference type="Pfam" id="PF04055">
    <property type="entry name" value="Radical_SAM"/>
    <property type="match status" value="1"/>
</dbReference>
<comment type="similarity">
    <text evidence="1">Belongs to the anaerobic coproporphyrinogen-III oxidase family. HemW subfamily.</text>
</comment>
<evidence type="ECO:0000313" key="3">
    <source>
        <dbReference type="EMBL" id="MBO8477791.1"/>
    </source>
</evidence>
<dbReference type="SMART" id="SM00729">
    <property type="entry name" value="Elp3"/>
    <property type="match status" value="1"/>
</dbReference>
<reference evidence="3" key="1">
    <citation type="submission" date="2020-10" db="EMBL/GenBank/DDBJ databases">
        <authorList>
            <person name="Gilroy R."/>
        </authorList>
    </citation>
    <scope>NUCLEOTIDE SEQUENCE</scope>
    <source>
        <strain evidence="3">2478</strain>
    </source>
</reference>
<dbReference type="PANTHER" id="PTHR13932:SF5">
    <property type="entry name" value="RADICAL S-ADENOSYL METHIONINE DOMAIN-CONTAINING PROTEIN 1, MITOCHONDRIAL"/>
    <property type="match status" value="1"/>
</dbReference>
<dbReference type="SFLD" id="SFLDG01065">
    <property type="entry name" value="anaerobic_coproporphyrinogen-I"/>
    <property type="match status" value="1"/>
</dbReference>
<comment type="caution">
    <text evidence="3">The sequence shown here is derived from an EMBL/GenBank/DDBJ whole genome shotgun (WGS) entry which is preliminary data.</text>
</comment>
<dbReference type="SUPFAM" id="SSF102114">
    <property type="entry name" value="Radical SAM enzymes"/>
    <property type="match status" value="1"/>
</dbReference>
<dbReference type="InterPro" id="IPR006638">
    <property type="entry name" value="Elp3/MiaA/NifB-like_rSAM"/>
</dbReference>
<dbReference type="GO" id="GO:0005737">
    <property type="term" value="C:cytoplasm"/>
    <property type="evidence" value="ECO:0007669"/>
    <property type="project" value="InterPro"/>
</dbReference>
<organism evidence="3 4">
    <name type="scientific">Candidatus Cryptobacteroides excrementipullorum</name>
    <dbReference type="NCBI Taxonomy" id="2840761"/>
    <lineage>
        <taxon>Bacteria</taxon>
        <taxon>Pseudomonadati</taxon>
        <taxon>Bacteroidota</taxon>
        <taxon>Bacteroidia</taxon>
        <taxon>Bacteroidales</taxon>
        <taxon>Candidatus Cryptobacteroides</taxon>
    </lineage>
</organism>